<dbReference type="GeneID" id="66130800"/>
<evidence type="ECO:0000259" key="2">
    <source>
        <dbReference type="Pfam" id="PF04015"/>
    </source>
</evidence>
<evidence type="ECO:0000313" key="4">
    <source>
        <dbReference type="Proteomes" id="UP000824969"/>
    </source>
</evidence>
<dbReference type="InterPro" id="IPR007160">
    <property type="entry name" value="DUF362"/>
</dbReference>
<accession>A0ABM7H5D7</accession>
<dbReference type="RefSeq" id="WP_221058503.1">
    <property type="nucleotide sequence ID" value="NZ_AP019781.1"/>
</dbReference>
<protein>
    <recommendedName>
        <fullName evidence="2">DUF362 domain-containing protein</fullName>
    </recommendedName>
</protein>
<dbReference type="Proteomes" id="UP000824969">
    <property type="component" value="Chromosome"/>
</dbReference>
<gene>
    <name evidence="3" type="ORF">MchiMG62_12770</name>
</gene>
<reference evidence="3 4" key="1">
    <citation type="submission" date="2019-06" db="EMBL/GenBank/DDBJ databases">
        <title>Complete genome sequence of Methanoculleus chikugoensis strain MG62.</title>
        <authorList>
            <person name="Asakawa S."/>
            <person name="Dianou D."/>
        </authorList>
    </citation>
    <scope>NUCLEOTIDE SEQUENCE [LARGE SCALE GENOMIC DNA]</scope>
    <source>
        <strain evidence="3 4">MG62</strain>
    </source>
</reference>
<name>A0ABM7H5D7_9EURY</name>
<feature type="region of interest" description="Disordered" evidence="1">
    <location>
        <begin position="1"/>
        <end position="28"/>
    </location>
</feature>
<evidence type="ECO:0000256" key="1">
    <source>
        <dbReference type="SAM" id="MobiDB-lite"/>
    </source>
</evidence>
<sequence length="797" mass="88028">MTAPEQYVKGAPVDSDIGRRPTDAEGSPVCGARLDASRAYAGIPALLRKVIDENDTAAWAEITEKIDYIYTHIGYALSTLDRETGFIAAVRSRVRSGRILLFKPNLVGPQVIDPGTHGEDLGAPVCTDWSVIAALMRWFHDNLDIDYHRMALGEASTSSLLLESAFSRQARRTITSEAIFEGRSGDFYGGWGFYFVRRYLAQRHPPSHTDDPMRGYEESVAGRYLPPGRAGDRLMVYDLNKLGDDPSRGRTVPVPGGANFPEITLHKVIVGGDADDRGDYPGCVLVNVPKLKIHAQDLITNAIKNLGIGLYPTQCPSGACPGRTSWKYALPPSATPSFKAKLPHMPWVVEMDTAANLPVKDENGAYAATRTAGMPGTQADVIRAVQNQQVFMLHVSDAIDTINLNHNPEGIAVRVPEGYIWASLDCVALDHLCSRYCFKTVPMAEGLKLKEENGWVTEFVRHVPVATVEGRNIVTVEGLDSPLFRYNLYRYAEERGVGRQQYYVTGWDGTTGTPLASLAGHPGRIKGTAFVELMTKTMYYNPSCMLWDMQKTLLSYAEAHDRLTGSSLVEQFMEGFDENRDGIIDYDENGRKGFWTPGFSILSHALDLQMAGDYGMLEGDFYRTANYSLKHTDPRWNPQGHDFAREYMLVWIATRAYEMSKAETVSDDPFVPGMKWGRGMWPGWNLATWHLLSGFVYGGISPDLVSPGSLYGTAFRYADKTRNNGAYTRSVDQAVCDPRAVALYFEAASNGAAPLDFTLYVPAGFGSLAGVKIPNVEETDDPGRIFTARFAGGREVW</sequence>
<dbReference type="EMBL" id="AP019781">
    <property type="protein sequence ID" value="BBL68096.1"/>
    <property type="molecule type" value="Genomic_DNA"/>
</dbReference>
<feature type="domain" description="DUF362" evidence="2">
    <location>
        <begin position="284"/>
        <end position="434"/>
    </location>
</feature>
<keyword evidence="4" id="KW-1185">Reference proteome</keyword>
<proteinExistence type="predicted"/>
<evidence type="ECO:0000313" key="3">
    <source>
        <dbReference type="EMBL" id="BBL68096.1"/>
    </source>
</evidence>
<dbReference type="Pfam" id="PF04015">
    <property type="entry name" value="DUF362"/>
    <property type="match status" value="1"/>
</dbReference>
<organism evidence="3 4">
    <name type="scientific">Methanoculleus chikugoensis</name>
    <dbReference type="NCBI Taxonomy" id="118126"/>
    <lineage>
        <taxon>Archaea</taxon>
        <taxon>Methanobacteriati</taxon>
        <taxon>Methanobacteriota</taxon>
        <taxon>Stenosarchaea group</taxon>
        <taxon>Methanomicrobia</taxon>
        <taxon>Methanomicrobiales</taxon>
        <taxon>Methanomicrobiaceae</taxon>
        <taxon>Methanoculleus</taxon>
    </lineage>
</organism>